<reference evidence="2 3" key="1">
    <citation type="submission" date="2021-03" db="EMBL/GenBank/DDBJ databases">
        <title>Genomic Encyclopedia of Type Strains, Phase IV (KMG-IV): sequencing the most valuable type-strain genomes for metagenomic binning, comparative biology and taxonomic classification.</title>
        <authorList>
            <person name="Goeker M."/>
        </authorList>
    </citation>
    <scope>NUCLEOTIDE SEQUENCE [LARGE SCALE GENOMIC DNA]</scope>
    <source>
        <strain evidence="2 3">DSM 24738</strain>
    </source>
</reference>
<dbReference type="RefSeq" id="WP_342453789.1">
    <property type="nucleotide sequence ID" value="NZ_JAGGKT010000002.1"/>
</dbReference>
<keyword evidence="3" id="KW-1185">Reference proteome</keyword>
<comment type="caution">
    <text evidence="2">The sequence shown here is derived from an EMBL/GenBank/DDBJ whole genome shotgun (WGS) entry which is preliminary data.</text>
</comment>
<evidence type="ECO:0000313" key="2">
    <source>
        <dbReference type="EMBL" id="MBP1931248.1"/>
    </source>
</evidence>
<evidence type="ECO:0000259" key="1">
    <source>
        <dbReference type="Pfam" id="PF05901"/>
    </source>
</evidence>
<proteinExistence type="predicted"/>
<name>A0ABS4GLV5_9BACL</name>
<accession>A0ABS4GLV5</accession>
<gene>
    <name evidence="2" type="ORF">J2Z37_001245</name>
</gene>
<feature type="domain" description="Excalibur calcium-binding" evidence="1">
    <location>
        <begin position="24"/>
        <end position="62"/>
    </location>
</feature>
<dbReference type="Proteomes" id="UP001519343">
    <property type="component" value="Unassembled WGS sequence"/>
</dbReference>
<protein>
    <recommendedName>
        <fullName evidence="1">Excalibur calcium-binding domain-containing protein</fullName>
    </recommendedName>
</protein>
<evidence type="ECO:0000313" key="3">
    <source>
        <dbReference type="Proteomes" id="UP001519343"/>
    </source>
</evidence>
<dbReference type="EMBL" id="JAGGKT010000002">
    <property type="protein sequence ID" value="MBP1931248.1"/>
    <property type="molecule type" value="Genomic_DNA"/>
</dbReference>
<organism evidence="2 3">
    <name type="scientific">Ammoniphilus resinae</name>
    <dbReference type="NCBI Taxonomy" id="861532"/>
    <lineage>
        <taxon>Bacteria</taxon>
        <taxon>Bacillati</taxon>
        <taxon>Bacillota</taxon>
        <taxon>Bacilli</taxon>
        <taxon>Bacillales</taxon>
        <taxon>Paenibacillaceae</taxon>
        <taxon>Aneurinibacillus group</taxon>
        <taxon>Ammoniphilus</taxon>
    </lineage>
</organism>
<dbReference type="InterPro" id="IPR008613">
    <property type="entry name" value="Excalibur_Ca-bd_domain"/>
</dbReference>
<dbReference type="Pfam" id="PF05901">
    <property type="entry name" value="Excalibur"/>
    <property type="match status" value="1"/>
</dbReference>
<sequence length="62" mass="7191">MKKILWMEKKYEEKWTKEDFANDKDCKDFANSEEATAFMEASVRAGYGDHRLDGNHDGVACE</sequence>